<evidence type="ECO:0000313" key="2">
    <source>
        <dbReference type="Proteomes" id="UP001214629"/>
    </source>
</evidence>
<dbReference type="AlphaFoldDB" id="A0AAX3SXQ1"/>
<keyword evidence="2" id="KW-1185">Reference proteome</keyword>
<accession>A0AAX3SXQ1</accession>
<evidence type="ECO:0000313" key="1">
    <source>
        <dbReference type="EMBL" id="WFG96040.1"/>
    </source>
</evidence>
<proteinExistence type="predicted"/>
<sequence>MDYGRHLQVGYNILKKWISNINNKYFKAVYRWNVDKQKPDLVVDIDGNVKVNGE</sequence>
<organism evidence="1 2">
    <name type="scientific">Spiroplasma citri</name>
    <dbReference type="NCBI Taxonomy" id="2133"/>
    <lineage>
        <taxon>Bacteria</taxon>
        <taxon>Bacillati</taxon>
        <taxon>Mycoplasmatota</taxon>
        <taxon>Mollicutes</taxon>
        <taxon>Entomoplasmatales</taxon>
        <taxon>Spiroplasmataceae</taxon>
        <taxon>Spiroplasma</taxon>
    </lineage>
</organism>
<reference evidence="1 2" key="1">
    <citation type="submission" date="2022-04" db="EMBL/GenBank/DDBJ databases">
        <title>Whole genome of Spiroplasma citri.</title>
        <authorList>
            <person name="Khanchezar A."/>
            <person name="Izadpanah K."/>
            <person name="Taghavi M."/>
            <person name="Ghorbani A."/>
            <person name="Beven L."/>
        </authorList>
    </citation>
    <scope>NUCLEOTIDE SEQUENCE [LARGE SCALE GENOMIC DNA]</scope>
    <source>
        <strain evidence="1 2">D4</strain>
    </source>
</reference>
<protein>
    <recommendedName>
        <fullName evidence="3">Transposase</fullName>
    </recommendedName>
</protein>
<dbReference type="Proteomes" id="UP001214629">
    <property type="component" value="Chromosome"/>
</dbReference>
<evidence type="ECO:0008006" key="3">
    <source>
        <dbReference type="Google" id="ProtNLM"/>
    </source>
</evidence>
<dbReference type="RefSeq" id="WP_277938449.1">
    <property type="nucleotide sequence ID" value="NZ_CP096246.1"/>
</dbReference>
<gene>
    <name evidence="1" type="ORF">M0C40_08045</name>
</gene>
<name>A0AAX3SXQ1_SPICI</name>
<dbReference type="EMBL" id="CP096246">
    <property type="protein sequence ID" value="WFG96040.1"/>
    <property type="molecule type" value="Genomic_DNA"/>
</dbReference>